<proteinExistence type="predicted"/>
<name>A0A7S4K5S5_GUITH</name>
<dbReference type="CDD" id="cd04905">
    <property type="entry name" value="ACT_CM-PDT"/>
    <property type="match status" value="1"/>
</dbReference>
<keyword evidence="4" id="KW-0057">Aromatic amino acid biosynthesis</keyword>
<dbReference type="GO" id="GO:0004664">
    <property type="term" value="F:prephenate dehydratase activity"/>
    <property type="evidence" value="ECO:0007669"/>
    <property type="project" value="UniProtKB-EC"/>
</dbReference>
<evidence type="ECO:0000313" key="10">
    <source>
        <dbReference type="EMBL" id="CAE2284912.1"/>
    </source>
</evidence>
<dbReference type="PANTHER" id="PTHR21022:SF19">
    <property type="entry name" value="PREPHENATE DEHYDRATASE-RELATED"/>
    <property type="match status" value="1"/>
</dbReference>
<organism evidence="10">
    <name type="scientific">Guillardia theta</name>
    <name type="common">Cryptophyte</name>
    <name type="synonym">Cryptomonas phi</name>
    <dbReference type="NCBI Taxonomy" id="55529"/>
    <lineage>
        <taxon>Eukaryota</taxon>
        <taxon>Cryptophyceae</taxon>
        <taxon>Pyrenomonadales</taxon>
        <taxon>Geminigeraceae</taxon>
        <taxon>Guillardia</taxon>
    </lineage>
</organism>
<dbReference type="Gene3D" id="3.30.70.260">
    <property type="match status" value="1"/>
</dbReference>
<dbReference type="InterPro" id="IPR002912">
    <property type="entry name" value="ACT_dom"/>
</dbReference>
<keyword evidence="5" id="KW-0584">Phenylalanine biosynthesis</keyword>
<keyword evidence="3" id="KW-0028">Amino-acid biosynthesis</keyword>
<dbReference type="SUPFAM" id="SSF53850">
    <property type="entry name" value="Periplasmic binding protein-like II"/>
    <property type="match status" value="1"/>
</dbReference>
<dbReference type="PROSITE" id="PS51671">
    <property type="entry name" value="ACT"/>
    <property type="match status" value="1"/>
</dbReference>
<dbReference type="Pfam" id="PF00800">
    <property type="entry name" value="PDT"/>
    <property type="match status" value="1"/>
</dbReference>
<accession>A0A7S4K5S5</accession>
<dbReference type="GO" id="GO:0005737">
    <property type="term" value="C:cytoplasm"/>
    <property type="evidence" value="ECO:0007669"/>
    <property type="project" value="TreeGrafter"/>
</dbReference>
<dbReference type="AlphaFoldDB" id="A0A7S4K5S5"/>
<dbReference type="PIRSF" id="PIRSF001500">
    <property type="entry name" value="Chor_mut_pdt_Ppr"/>
    <property type="match status" value="1"/>
</dbReference>
<evidence type="ECO:0000256" key="1">
    <source>
        <dbReference type="ARBA" id="ARBA00004741"/>
    </source>
</evidence>
<evidence type="ECO:0000259" key="8">
    <source>
        <dbReference type="PROSITE" id="PS51171"/>
    </source>
</evidence>
<dbReference type="NCBIfam" id="NF008865">
    <property type="entry name" value="PRK11898.1"/>
    <property type="match status" value="1"/>
</dbReference>
<keyword evidence="6" id="KW-0456">Lyase</keyword>
<dbReference type="GO" id="GO:0009094">
    <property type="term" value="P:L-phenylalanine biosynthetic process"/>
    <property type="evidence" value="ECO:0007669"/>
    <property type="project" value="UniProtKB-UniPathway"/>
</dbReference>
<dbReference type="Pfam" id="PF01842">
    <property type="entry name" value="ACT"/>
    <property type="match status" value="1"/>
</dbReference>
<feature type="domain" description="ACT" evidence="9">
    <location>
        <begin position="315"/>
        <end position="392"/>
    </location>
</feature>
<evidence type="ECO:0000256" key="5">
    <source>
        <dbReference type="ARBA" id="ARBA00023222"/>
    </source>
</evidence>
<dbReference type="UniPathway" id="UPA00121">
    <property type="reaction ID" value="UER00345"/>
</dbReference>
<dbReference type="EC" id="4.2.1.51" evidence="2"/>
<dbReference type="CDD" id="cd13630">
    <property type="entry name" value="PBP2_PDT_1"/>
    <property type="match status" value="1"/>
</dbReference>
<evidence type="ECO:0000256" key="6">
    <source>
        <dbReference type="ARBA" id="ARBA00023239"/>
    </source>
</evidence>
<evidence type="ECO:0000256" key="3">
    <source>
        <dbReference type="ARBA" id="ARBA00022605"/>
    </source>
</evidence>
<sequence length="405" mass="44281">MASSRSGVSGLLRMTARISSKEACSTPIKPDAAELRKTVEDCDEALVLLLHERARALETLWSLEGPADGIPSAELSPSEMDRVKQAHSCCKEEGRSSLSDSAIVSVFQELSRVCSQIRDSVAYLGPPATFTHQAARSRFGLNAIYLQCDRIPDVFQAVERGKVGFGVAPVENSTEGAISQTLDLLATTELQVVAEVCLDIRHNMLSNADLHRIQRVFSHPQALAQCRGWLQANLPGAEIIAESSTARAAQLAAQAKPEEGIAAISSLLASELYDLPVKATSIQDLSNNMTRFVVVRQQSPGGMPDTQPTGDDKTMLVLCMADRVGALHDVLHAFQQRSVNLARIESRPSKSKAWEYIFFVDMHGHYKDENIQGVLLDLKQQCSFVRVLGSFPFIRQPSAHTSRKT</sequence>
<dbReference type="FunFam" id="3.40.190.10:FF:000029">
    <property type="entry name" value="Chorismate mutase/Prephenate dehydratase"/>
    <property type="match status" value="1"/>
</dbReference>
<dbReference type="EMBL" id="HBKN01012657">
    <property type="protein sequence ID" value="CAE2284912.1"/>
    <property type="molecule type" value="Transcribed_RNA"/>
</dbReference>
<dbReference type="InterPro" id="IPR045865">
    <property type="entry name" value="ACT-like_dom_sf"/>
</dbReference>
<dbReference type="SUPFAM" id="SSF55021">
    <property type="entry name" value="ACT-like"/>
    <property type="match status" value="1"/>
</dbReference>
<evidence type="ECO:0000259" key="9">
    <source>
        <dbReference type="PROSITE" id="PS51671"/>
    </source>
</evidence>
<dbReference type="InterPro" id="IPR001086">
    <property type="entry name" value="Preph_deHydtase"/>
</dbReference>
<evidence type="ECO:0000256" key="7">
    <source>
        <dbReference type="ARBA" id="ARBA00047848"/>
    </source>
</evidence>
<gene>
    <name evidence="10" type="ORF">GTHE00462_LOCUS9848</name>
</gene>
<comment type="catalytic activity">
    <reaction evidence="7">
        <text>prephenate + H(+) = 3-phenylpyruvate + CO2 + H2O</text>
        <dbReference type="Rhea" id="RHEA:21648"/>
        <dbReference type="ChEBI" id="CHEBI:15377"/>
        <dbReference type="ChEBI" id="CHEBI:15378"/>
        <dbReference type="ChEBI" id="CHEBI:16526"/>
        <dbReference type="ChEBI" id="CHEBI:18005"/>
        <dbReference type="ChEBI" id="CHEBI:29934"/>
        <dbReference type="EC" id="4.2.1.51"/>
    </reaction>
</comment>
<evidence type="ECO:0000256" key="2">
    <source>
        <dbReference type="ARBA" id="ARBA00013147"/>
    </source>
</evidence>
<dbReference type="Gene3D" id="3.40.190.10">
    <property type="entry name" value="Periplasmic binding protein-like II"/>
    <property type="match status" value="2"/>
</dbReference>
<dbReference type="InterPro" id="IPR008242">
    <property type="entry name" value="Chor_mutase/pphenate_deHydtase"/>
</dbReference>
<dbReference type="FunFam" id="3.30.70.260:FF:000012">
    <property type="entry name" value="Prephenate dehydratase"/>
    <property type="match status" value="1"/>
</dbReference>
<dbReference type="PANTHER" id="PTHR21022">
    <property type="entry name" value="PREPHENATE DEHYDRATASE P PROTEIN"/>
    <property type="match status" value="1"/>
</dbReference>
<comment type="pathway">
    <text evidence="1">Amino-acid biosynthesis; L-phenylalanine biosynthesis; phenylpyruvate from prephenate: step 1/1.</text>
</comment>
<feature type="domain" description="Prephenate dehydratase" evidence="8">
    <location>
        <begin position="120"/>
        <end position="297"/>
    </location>
</feature>
<protein>
    <recommendedName>
        <fullName evidence="2">prephenate dehydratase</fullName>
        <ecNumber evidence="2">4.2.1.51</ecNumber>
    </recommendedName>
</protein>
<evidence type="ECO:0000256" key="4">
    <source>
        <dbReference type="ARBA" id="ARBA00023141"/>
    </source>
</evidence>
<dbReference type="PROSITE" id="PS51171">
    <property type="entry name" value="PREPHENATE_DEHYDR_3"/>
    <property type="match status" value="1"/>
</dbReference>
<reference evidence="10" key="1">
    <citation type="submission" date="2021-01" db="EMBL/GenBank/DDBJ databases">
        <authorList>
            <person name="Corre E."/>
            <person name="Pelletier E."/>
            <person name="Niang G."/>
            <person name="Scheremetjew M."/>
            <person name="Finn R."/>
            <person name="Kale V."/>
            <person name="Holt S."/>
            <person name="Cochrane G."/>
            <person name="Meng A."/>
            <person name="Brown T."/>
            <person name="Cohen L."/>
        </authorList>
    </citation>
    <scope>NUCLEOTIDE SEQUENCE</scope>
    <source>
        <strain evidence="10">CCMP 2712</strain>
    </source>
</reference>